<keyword evidence="5" id="KW-0732">Signal</keyword>
<dbReference type="GeneID" id="20249914"/>
<protein>
    <recommendedName>
        <fullName evidence="6">Thyroglobulin type-1 domain-containing protein</fullName>
    </recommendedName>
</protein>
<dbReference type="InterPro" id="IPR000716">
    <property type="entry name" value="Thyroglobulin_1"/>
</dbReference>
<dbReference type="EMBL" id="KB203188">
    <property type="protein sequence ID" value="ESO86071.1"/>
    <property type="molecule type" value="Genomic_DNA"/>
</dbReference>
<proteinExistence type="predicted"/>
<dbReference type="GO" id="GO:0005576">
    <property type="term" value="C:extracellular region"/>
    <property type="evidence" value="ECO:0007669"/>
    <property type="project" value="UniProtKB-SubCell"/>
</dbReference>
<comment type="subcellular location">
    <subcellularLocation>
        <location evidence="1">Secreted</location>
    </subcellularLocation>
</comment>
<dbReference type="Gene3D" id="4.10.40.20">
    <property type="match status" value="1"/>
</dbReference>
<dbReference type="InterPro" id="IPR009030">
    <property type="entry name" value="Growth_fac_rcpt_cys_sf"/>
</dbReference>
<dbReference type="CTD" id="20249914"/>
<dbReference type="SUPFAM" id="SSF57610">
    <property type="entry name" value="Thyroglobulin type-1 domain"/>
    <property type="match status" value="1"/>
</dbReference>
<evidence type="ECO:0000256" key="1">
    <source>
        <dbReference type="ARBA" id="ARBA00004613"/>
    </source>
</evidence>
<evidence type="ECO:0000313" key="8">
    <source>
        <dbReference type="Proteomes" id="UP000030746"/>
    </source>
</evidence>
<gene>
    <name evidence="7" type="ORF">LOTGIDRAFT_235647</name>
</gene>
<dbReference type="Gene3D" id="4.10.800.10">
    <property type="entry name" value="Thyroglobulin type-1"/>
    <property type="match status" value="1"/>
</dbReference>
<dbReference type="OMA" id="GCTDICA"/>
<accession>V3ZYK8</accession>
<dbReference type="Pfam" id="PF00086">
    <property type="entry name" value="Thyroglobulin_1"/>
    <property type="match status" value="1"/>
</dbReference>
<evidence type="ECO:0000256" key="2">
    <source>
        <dbReference type="ARBA" id="ARBA00022525"/>
    </source>
</evidence>
<dbReference type="PROSITE" id="PS00484">
    <property type="entry name" value="THYROGLOBULIN_1_1"/>
    <property type="match status" value="1"/>
</dbReference>
<evidence type="ECO:0000259" key="6">
    <source>
        <dbReference type="PROSITE" id="PS51162"/>
    </source>
</evidence>
<dbReference type="PROSITE" id="PS51162">
    <property type="entry name" value="THYROGLOBULIN_1_2"/>
    <property type="match status" value="1"/>
</dbReference>
<name>V3ZYK8_LOTGI</name>
<feature type="chain" id="PRO_5004716198" description="Thyroglobulin type-1 domain-containing protein" evidence="5">
    <location>
        <begin position="17"/>
        <end position="171"/>
    </location>
</feature>
<dbReference type="OrthoDB" id="7357196at2759"/>
<organism evidence="7 8">
    <name type="scientific">Lottia gigantea</name>
    <name type="common">Giant owl limpet</name>
    <dbReference type="NCBI Taxonomy" id="225164"/>
    <lineage>
        <taxon>Eukaryota</taxon>
        <taxon>Metazoa</taxon>
        <taxon>Spiralia</taxon>
        <taxon>Lophotrochozoa</taxon>
        <taxon>Mollusca</taxon>
        <taxon>Gastropoda</taxon>
        <taxon>Patellogastropoda</taxon>
        <taxon>Lottioidea</taxon>
        <taxon>Lottiidae</taxon>
        <taxon>Lottia</taxon>
    </lineage>
</organism>
<sequence>MLFVVVLLAAIASTQAIVCAPFLCNGATFDATQCKGGVIKDGGFCRCTDACAKVEGEMCQLERAIFGGVPLGDCDNGLKCTSGSDGHNPFGRGVCAKDVTKRSVGSSRTECEQKRISAMISMAIWQGKWTPRCDTDGNFFPHQCDNTGSCFCVEKISGKILTTKSRDNVPC</sequence>
<reference evidence="7 8" key="1">
    <citation type="journal article" date="2013" name="Nature">
        <title>Insights into bilaterian evolution from three spiralian genomes.</title>
        <authorList>
            <person name="Simakov O."/>
            <person name="Marletaz F."/>
            <person name="Cho S.J."/>
            <person name="Edsinger-Gonzales E."/>
            <person name="Havlak P."/>
            <person name="Hellsten U."/>
            <person name="Kuo D.H."/>
            <person name="Larsson T."/>
            <person name="Lv J."/>
            <person name="Arendt D."/>
            <person name="Savage R."/>
            <person name="Osoegawa K."/>
            <person name="de Jong P."/>
            <person name="Grimwood J."/>
            <person name="Chapman J.A."/>
            <person name="Shapiro H."/>
            <person name="Aerts A."/>
            <person name="Otillar R.P."/>
            <person name="Terry A.Y."/>
            <person name="Boore J.L."/>
            <person name="Grigoriev I.V."/>
            <person name="Lindberg D.R."/>
            <person name="Seaver E.C."/>
            <person name="Weisblat D.A."/>
            <person name="Putnam N.H."/>
            <person name="Rokhsar D.S."/>
        </authorList>
    </citation>
    <scope>NUCLEOTIDE SEQUENCE [LARGE SCALE GENOMIC DNA]</scope>
</reference>
<keyword evidence="3" id="KW-1015">Disulfide bond</keyword>
<dbReference type="RefSeq" id="XP_009063316.1">
    <property type="nucleotide sequence ID" value="XM_009065068.1"/>
</dbReference>
<evidence type="ECO:0000256" key="5">
    <source>
        <dbReference type="SAM" id="SignalP"/>
    </source>
</evidence>
<dbReference type="InterPro" id="IPR036857">
    <property type="entry name" value="Thyroglobulin_1_sf"/>
</dbReference>
<feature type="signal peptide" evidence="5">
    <location>
        <begin position="1"/>
        <end position="16"/>
    </location>
</feature>
<dbReference type="Proteomes" id="UP000030746">
    <property type="component" value="Unassembled WGS sequence"/>
</dbReference>
<evidence type="ECO:0000256" key="4">
    <source>
        <dbReference type="PROSITE-ProRule" id="PRU00500"/>
    </source>
</evidence>
<evidence type="ECO:0000256" key="3">
    <source>
        <dbReference type="ARBA" id="ARBA00023157"/>
    </source>
</evidence>
<keyword evidence="8" id="KW-1185">Reference proteome</keyword>
<feature type="domain" description="Thyroglobulin type-1" evidence="6">
    <location>
        <begin position="108"/>
        <end position="171"/>
    </location>
</feature>
<comment type="caution">
    <text evidence="4">Lacks conserved residue(s) required for the propagation of feature annotation.</text>
</comment>
<dbReference type="KEGG" id="lgi:LOTGIDRAFT_235647"/>
<dbReference type="AlphaFoldDB" id="V3ZYK8"/>
<dbReference type="SUPFAM" id="SSF57184">
    <property type="entry name" value="Growth factor receptor domain"/>
    <property type="match status" value="1"/>
</dbReference>
<keyword evidence="2" id="KW-0964">Secreted</keyword>
<dbReference type="HOGENOM" id="CLU_1564636_0_0_1"/>
<evidence type="ECO:0000313" key="7">
    <source>
        <dbReference type="EMBL" id="ESO86071.1"/>
    </source>
</evidence>